<name>A0A168FYF8_9MICO</name>
<sequence>MRVLTVLAWALTALVAAVLSVQRYRAVVADPSAGHDLGIFVDAATLVRAGTDPYTAVGYVYPPPLAVLLAPLADLDLLGAWTVTSILALLGGIAAVLATVWSRTTSWERPLVALLAVVTMLWSHPVSFSLWLGQTDALVFLALALAALAGVRGRPGAAGAALAVAAAVKTWPALVGVWVLRRGAVGRLRTVVVAVAVFAGLVALACIPLGPGAVGRWVDRTLSMSDQPLAAYSVWGVGRDLFADSGVLTPVAVAPVVGTAITVVLVAWVATLLVVALRRPGDPALGLWHVVGCVLLLLPVSHVWYLPMTLPVLWVWAARRPRVDVARWAAVLAVLLVCWWCAFRTWAGDPRAPETTGYVVVVAAQLVALTVSVLASRSGRGREAASLPA</sequence>
<organism evidence="9 10">
    <name type="scientific">Isoptericola dokdonensis DS-3</name>
    <dbReference type="NCBI Taxonomy" id="1300344"/>
    <lineage>
        <taxon>Bacteria</taxon>
        <taxon>Bacillati</taxon>
        <taxon>Actinomycetota</taxon>
        <taxon>Actinomycetes</taxon>
        <taxon>Micrococcales</taxon>
        <taxon>Promicromonosporaceae</taxon>
        <taxon>Isoptericola</taxon>
    </lineage>
</organism>
<feature type="transmembrane region" description="Helical" evidence="8">
    <location>
        <begin position="325"/>
        <end position="343"/>
    </location>
</feature>
<comment type="similarity">
    <text evidence="7">Belongs to the glycosyltransferase 87 family.</text>
</comment>
<dbReference type="KEGG" id="ido:I598_3220"/>
<evidence type="ECO:0000256" key="7">
    <source>
        <dbReference type="ARBA" id="ARBA00024033"/>
    </source>
</evidence>
<dbReference type="Proteomes" id="UP000076794">
    <property type="component" value="Chromosome"/>
</dbReference>
<evidence type="ECO:0000256" key="5">
    <source>
        <dbReference type="ARBA" id="ARBA00022989"/>
    </source>
</evidence>
<feature type="transmembrane region" description="Helical" evidence="8">
    <location>
        <begin position="355"/>
        <end position="375"/>
    </location>
</feature>
<comment type="subcellular location">
    <subcellularLocation>
        <location evidence="1">Cell membrane</location>
        <topology evidence="1">Multi-pass membrane protein</topology>
    </subcellularLocation>
</comment>
<gene>
    <name evidence="9" type="ORF">I598_3220</name>
</gene>
<feature type="transmembrane region" description="Helical" evidence="8">
    <location>
        <begin position="192"/>
        <end position="214"/>
    </location>
</feature>
<dbReference type="PATRIC" id="fig|1300344.3.peg.3239"/>
<feature type="transmembrane region" description="Helical" evidence="8">
    <location>
        <begin position="112"/>
        <end position="132"/>
    </location>
</feature>
<feature type="transmembrane region" description="Helical" evidence="8">
    <location>
        <begin position="157"/>
        <end position="180"/>
    </location>
</feature>
<accession>A0A168FYF8</accession>
<feature type="transmembrane region" description="Helical" evidence="8">
    <location>
        <begin position="284"/>
        <end position="305"/>
    </location>
</feature>
<dbReference type="EMBL" id="CP014209">
    <property type="protein sequence ID" value="ANC32730.1"/>
    <property type="molecule type" value="Genomic_DNA"/>
</dbReference>
<dbReference type="GO" id="GO:0016758">
    <property type="term" value="F:hexosyltransferase activity"/>
    <property type="evidence" value="ECO:0007669"/>
    <property type="project" value="InterPro"/>
</dbReference>
<evidence type="ECO:0008006" key="11">
    <source>
        <dbReference type="Google" id="ProtNLM"/>
    </source>
</evidence>
<keyword evidence="2" id="KW-1003">Cell membrane</keyword>
<evidence type="ECO:0000256" key="8">
    <source>
        <dbReference type="SAM" id="Phobius"/>
    </source>
</evidence>
<feature type="transmembrane region" description="Helical" evidence="8">
    <location>
        <begin position="252"/>
        <end position="277"/>
    </location>
</feature>
<evidence type="ECO:0000256" key="3">
    <source>
        <dbReference type="ARBA" id="ARBA00022679"/>
    </source>
</evidence>
<feature type="transmembrane region" description="Helical" evidence="8">
    <location>
        <begin position="78"/>
        <end position="100"/>
    </location>
</feature>
<dbReference type="GO" id="GO:0005886">
    <property type="term" value="C:plasma membrane"/>
    <property type="evidence" value="ECO:0007669"/>
    <property type="project" value="UniProtKB-SubCell"/>
</dbReference>
<proteinExistence type="inferred from homology"/>
<evidence type="ECO:0000256" key="6">
    <source>
        <dbReference type="ARBA" id="ARBA00023136"/>
    </source>
</evidence>
<dbReference type="STRING" id="1300344.I598_3220"/>
<evidence type="ECO:0000256" key="2">
    <source>
        <dbReference type="ARBA" id="ARBA00022475"/>
    </source>
</evidence>
<evidence type="ECO:0000256" key="1">
    <source>
        <dbReference type="ARBA" id="ARBA00004651"/>
    </source>
</evidence>
<reference evidence="9 10" key="1">
    <citation type="submission" date="2016-01" db="EMBL/GenBank/DDBJ databases">
        <title>Complete genome sequence of a soil Actinobacterium, Isoptericola dokdonensis DS-3.</title>
        <authorList>
            <person name="Kwon S.-K."/>
            <person name="Kim J.F."/>
        </authorList>
    </citation>
    <scope>NUCLEOTIDE SEQUENCE [LARGE SCALE GENOMIC DNA]</scope>
    <source>
        <strain evidence="9 10">DS-3</strain>
    </source>
</reference>
<keyword evidence="4 8" id="KW-0812">Transmembrane</keyword>
<protein>
    <recommendedName>
        <fullName evidence="11">Polyprenol-phosphate-mannose-dependent alpha-(1-2)-phosphatidylinositol mannoside mannosyltransferase</fullName>
    </recommendedName>
</protein>
<keyword evidence="10" id="KW-1185">Reference proteome</keyword>
<dbReference type="Pfam" id="PF09594">
    <property type="entry name" value="GT87"/>
    <property type="match status" value="1"/>
</dbReference>
<evidence type="ECO:0000313" key="9">
    <source>
        <dbReference type="EMBL" id="ANC32730.1"/>
    </source>
</evidence>
<keyword evidence="3" id="KW-0808">Transferase</keyword>
<dbReference type="AlphaFoldDB" id="A0A168FYF8"/>
<evidence type="ECO:0000313" key="10">
    <source>
        <dbReference type="Proteomes" id="UP000076794"/>
    </source>
</evidence>
<keyword evidence="5 8" id="KW-1133">Transmembrane helix</keyword>
<dbReference type="InterPro" id="IPR018584">
    <property type="entry name" value="GT87"/>
</dbReference>
<evidence type="ECO:0000256" key="4">
    <source>
        <dbReference type="ARBA" id="ARBA00022692"/>
    </source>
</evidence>
<keyword evidence="6 8" id="KW-0472">Membrane</keyword>